<dbReference type="PANTHER" id="PTHR33164:SF43">
    <property type="entry name" value="HTH-TYPE TRANSCRIPTIONAL REPRESSOR YETL"/>
    <property type="match status" value="1"/>
</dbReference>
<dbReference type="AlphaFoldDB" id="A0A918NCU3"/>
<reference evidence="2" key="2">
    <citation type="submission" date="2020-09" db="EMBL/GenBank/DDBJ databases">
        <authorList>
            <person name="Sun Q."/>
            <person name="Kim S."/>
        </authorList>
    </citation>
    <scope>NUCLEOTIDE SEQUENCE</scope>
    <source>
        <strain evidence="2">KCTC 22169</strain>
    </source>
</reference>
<proteinExistence type="predicted"/>
<accession>A0A918NCU3</accession>
<dbReference type="InterPro" id="IPR000835">
    <property type="entry name" value="HTH_MarR-typ"/>
</dbReference>
<dbReference type="SMART" id="SM00347">
    <property type="entry name" value="HTH_MARR"/>
    <property type="match status" value="1"/>
</dbReference>
<dbReference type="Pfam" id="PF12802">
    <property type="entry name" value="MarR_2"/>
    <property type="match status" value="1"/>
</dbReference>
<evidence type="ECO:0000313" key="2">
    <source>
        <dbReference type="EMBL" id="GGX63042.1"/>
    </source>
</evidence>
<dbReference type="InterPro" id="IPR036388">
    <property type="entry name" value="WH-like_DNA-bd_sf"/>
</dbReference>
<keyword evidence="3" id="KW-1185">Reference proteome</keyword>
<comment type="caution">
    <text evidence="2">The sequence shown here is derived from an EMBL/GenBank/DDBJ whole genome shotgun (WGS) entry which is preliminary data.</text>
</comment>
<dbReference type="GO" id="GO:0003700">
    <property type="term" value="F:DNA-binding transcription factor activity"/>
    <property type="evidence" value="ECO:0007669"/>
    <property type="project" value="InterPro"/>
</dbReference>
<dbReference type="Gene3D" id="1.10.10.10">
    <property type="entry name" value="Winged helix-like DNA-binding domain superfamily/Winged helix DNA-binding domain"/>
    <property type="match status" value="1"/>
</dbReference>
<dbReference type="Proteomes" id="UP000626148">
    <property type="component" value="Unassembled WGS sequence"/>
</dbReference>
<dbReference type="RefSeq" id="WP_189610802.1">
    <property type="nucleotide sequence ID" value="NZ_BMXR01000008.1"/>
</dbReference>
<reference evidence="2" key="1">
    <citation type="journal article" date="2014" name="Int. J. Syst. Evol. Microbiol.">
        <title>Complete genome sequence of Corynebacterium casei LMG S-19264T (=DSM 44701T), isolated from a smear-ripened cheese.</title>
        <authorList>
            <consortium name="US DOE Joint Genome Institute (JGI-PGF)"/>
            <person name="Walter F."/>
            <person name="Albersmeier A."/>
            <person name="Kalinowski J."/>
            <person name="Ruckert C."/>
        </authorList>
    </citation>
    <scope>NUCLEOTIDE SEQUENCE</scope>
    <source>
        <strain evidence="2">KCTC 22169</strain>
    </source>
</reference>
<dbReference type="PANTHER" id="PTHR33164">
    <property type="entry name" value="TRANSCRIPTIONAL REGULATOR, MARR FAMILY"/>
    <property type="match status" value="1"/>
</dbReference>
<protein>
    <recommendedName>
        <fullName evidence="1">HTH marR-type domain-containing protein</fullName>
    </recommendedName>
</protein>
<gene>
    <name evidence="2" type="ORF">GCM10007392_33670</name>
</gene>
<dbReference type="GO" id="GO:0006950">
    <property type="term" value="P:response to stress"/>
    <property type="evidence" value="ECO:0007669"/>
    <property type="project" value="TreeGrafter"/>
</dbReference>
<evidence type="ECO:0000313" key="3">
    <source>
        <dbReference type="Proteomes" id="UP000626148"/>
    </source>
</evidence>
<feature type="domain" description="HTH marR-type" evidence="1">
    <location>
        <begin position="3"/>
        <end position="135"/>
    </location>
</feature>
<dbReference type="InterPro" id="IPR039422">
    <property type="entry name" value="MarR/SlyA-like"/>
</dbReference>
<dbReference type="InterPro" id="IPR036390">
    <property type="entry name" value="WH_DNA-bd_sf"/>
</dbReference>
<dbReference type="PROSITE" id="PS50995">
    <property type="entry name" value="HTH_MARR_2"/>
    <property type="match status" value="1"/>
</dbReference>
<organism evidence="2 3">
    <name type="scientific">Saccharospirillum salsuginis</name>
    <dbReference type="NCBI Taxonomy" id="418750"/>
    <lineage>
        <taxon>Bacteria</taxon>
        <taxon>Pseudomonadati</taxon>
        <taxon>Pseudomonadota</taxon>
        <taxon>Gammaproteobacteria</taxon>
        <taxon>Oceanospirillales</taxon>
        <taxon>Saccharospirillaceae</taxon>
        <taxon>Saccharospirillum</taxon>
    </lineage>
</organism>
<evidence type="ECO:0000259" key="1">
    <source>
        <dbReference type="PROSITE" id="PS50995"/>
    </source>
</evidence>
<dbReference type="EMBL" id="BMXR01000008">
    <property type="protein sequence ID" value="GGX63042.1"/>
    <property type="molecule type" value="Genomic_DNA"/>
</dbReference>
<sequence>MHEHRIGYLIKGVQQAIRHRMDDELRHLNLSTSQYAALSALERSDRLSNAEMARACFVTPQTMQQLVKGLEREDWIERCPHPEHGRIIQTRLTASGRAVLDQAHRLVDAIEEAMVEGLSEQERDRLATDLKRCQSNLGHHRSV</sequence>
<name>A0A918NCU3_9GAMM</name>
<dbReference type="SUPFAM" id="SSF46785">
    <property type="entry name" value="Winged helix' DNA-binding domain"/>
    <property type="match status" value="1"/>
</dbReference>